<feature type="transmembrane region" description="Helical" evidence="5">
    <location>
        <begin position="76"/>
        <end position="93"/>
    </location>
</feature>
<keyword evidence="4 5" id="KW-0472">Membrane</keyword>
<proteinExistence type="predicted"/>
<dbReference type="PANTHER" id="PTHR11040:SF44">
    <property type="entry name" value="PROTEIN ZNTC-RELATED"/>
    <property type="match status" value="1"/>
</dbReference>
<name>A0ABP0JQE6_9DINO</name>
<dbReference type="InterPro" id="IPR003689">
    <property type="entry name" value="ZIP"/>
</dbReference>
<keyword evidence="2 5" id="KW-0812">Transmembrane</keyword>
<dbReference type="Pfam" id="PF02535">
    <property type="entry name" value="Zip"/>
    <property type="match status" value="1"/>
</dbReference>
<comment type="subcellular location">
    <subcellularLocation>
        <location evidence="1">Membrane</location>
        <topology evidence="1">Multi-pass membrane protein</topology>
    </subcellularLocation>
</comment>
<evidence type="ECO:0000256" key="1">
    <source>
        <dbReference type="ARBA" id="ARBA00004141"/>
    </source>
</evidence>
<evidence type="ECO:0000313" key="6">
    <source>
        <dbReference type="EMBL" id="CAK9016353.1"/>
    </source>
</evidence>
<evidence type="ECO:0000256" key="2">
    <source>
        <dbReference type="ARBA" id="ARBA00022692"/>
    </source>
</evidence>
<keyword evidence="7" id="KW-1185">Reference proteome</keyword>
<evidence type="ECO:0000313" key="7">
    <source>
        <dbReference type="Proteomes" id="UP001642464"/>
    </source>
</evidence>
<dbReference type="EMBL" id="CAXAMM010008113">
    <property type="protein sequence ID" value="CAK9016353.1"/>
    <property type="molecule type" value="Genomic_DNA"/>
</dbReference>
<sequence>MITDTMTLRWIATGMILLVSFSGVGFPFFVMRISERLFDSMWFQLMRVLCTGLVVSVALLHVLADGEEYLRNVSDYPVADAAALFGIFLMVAVKDLGMMALRYVRQHTHGNELEEGLIGKGADHSLHSHSHVGHTHGLPSIELRDIDLSGQPLRRFVVYMMEVSIMVHSVLVGVALGVLKRRVAILSLGAALLFHQFFEGLALGAVAVKSDISFKSSWHLFLTFTLSCPFGAVLGIIFADQYDPADTRTAWTLGMLNALAAGTLLHIGLVELLPEDFRECTDCHNKPPRFAKLLSLFLGGAIMAVLAVWA</sequence>
<keyword evidence="3 5" id="KW-1133">Transmembrane helix</keyword>
<feature type="transmembrane region" description="Helical" evidence="5">
    <location>
        <begin position="156"/>
        <end position="179"/>
    </location>
</feature>
<protein>
    <submittedName>
        <fullName evidence="6">Zinc transporter 7 (ZRT/IRT-like protein 7)</fullName>
    </submittedName>
</protein>
<comment type="caution">
    <text evidence="6">The sequence shown here is derived from an EMBL/GenBank/DDBJ whole genome shotgun (WGS) entry which is preliminary data.</text>
</comment>
<dbReference type="PANTHER" id="PTHR11040">
    <property type="entry name" value="ZINC/IRON TRANSPORTER"/>
    <property type="match status" value="1"/>
</dbReference>
<feature type="transmembrane region" description="Helical" evidence="5">
    <location>
        <begin position="251"/>
        <end position="270"/>
    </location>
</feature>
<gene>
    <name evidence="6" type="ORF">SCF082_LOCUS13139</name>
</gene>
<feature type="transmembrane region" description="Helical" evidence="5">
    <location>
        <begin position="220"/>
        <end position="239"/>
    </location>
</feature>
<evidence type="ECO:0000256" key="4">
    <source>
        <dbReference type="ARBA" id="ARBA00023136"/>
    </source>
</evidence>
<evidence type="ECO:0000256" key="5">
    <source>
        <dbReference type="SAM" id="Phobius"/>
    </source>
</evidence>
<accession>A0ABP0JQE6</accession>
<feature type="transmembrane region" description="Helical" evidence="5">
    <location>
        <begin position="6"/>
        <end position="30"/>
    </location>
</feature>
<reference evidence="6 7" key="1">
    <citation type="submission" date="2024-02" db="EMBL/GenBank/DDBJ databases">
        <authorList>
            <person name="Chen Y."/>
            <person name="Shah S."/>
            <person name="Dougan E. K."/>
            <person name="Thang M."/>
            <person name="Chan C."/>
        </authorList>
    </citation>
    <scope>NUCLEOTIDE SEQUENCE [LARGE SCALE GENOMIC DNA]</scope>
</reference>
<feature type="transmembrane region" description="Helical" evidence="5">
    <location>
        <begin position="290"/>
        <end position="309"/>
    </location>
</feature>
<evidence type="ECO:0000256" key="3">
    <source>
        <dbReference type="ARBA" id="ARBA00022989"/>
    </source>
</evidence>
<organism evidence="6 7">
    <name type="scientific">Durusdinium trenchii</name>
    <dbReference type="NCBI Taxonomy" id="1381693"/>
    <lineage>
        <taxon>Eukaryota</taxon>
        <taxon>Sar</taxon>
        <taxon>Alveolata</taxon>
        <taxon>Dinophyceae</taxon>
        <taxon>Suessiales</taxon>
        <taxon>Symbiodiniaceae</taxon>
        <taxon>Durusdinium</taxon>
    </lineage>
</organism>
<feature type="transmembrane region" description="Helical" evidence="5">
    <location>
        <begin position="42"/>
        <end position="64"/>
    </location>
</feature>
<feature type="transmembrane region" description="Helical" evidence="5">
    <location>
        <begin position="185"/>
        <end position="208"/>
    </location>
</feature>
<dbReference type="Proteomes" id="UP001642464">
    <property type="component" value="Unassembled WGS sequence"/>
</dbReference>